<sequence>MTLTTSQRKFTKQISNEGAMEFCRRLKKVLSSYTVKLCVLALG</sequence>
<accession>A0AAD1XMT1</accession>
<evidence type="ECO:0000313" key="2">
    <source>
        <dbReference type="Proteomes" id="UP001295684"/>
    </source>
</evidence>
<gene>
    <name evidence="1" type="ORF">ECRASSUSDP1_LOCUS16889</name>
</gene>
<keyword evidence="2" id="KW-1185">Reference proteome</keyword>
<evidence type="ECO:0000313" key="1">
    <source>
        <dbReference type="EMBL" id="CAI2375527.1"/>
    </source>
</evidence>
<dbReference type="Proteomes" id="UP001295684">
    <property type="component" value="Unassembled WGS sequence"/>
</dbReference>
<name>A0AAD1XMT1_EUPCR</name>
<proteinExistence type="predicted"/>
<dbReference type="AlphaFoldDB" id="A0AAD1XMT1"/>
<organism evidence="1 2">
    <name type="scientific">Euplotes crassus</name>
    <dbReference type="NCBI Taxonomy" id="5936"/>
    <lineage>
        <taxon>Eukaryota</taxon>
        <taxon>Sar</taxon>
        <taxon>Alveolata</taxon>
        <taxon>Ciliophora</taxon>
        <taxon>Intramacronucleata</taxon>
        <taxon>Spirotrichea</taxon>
        <taxon>Hypotrichia</taxon>
        <taxon>Euplotida</taxon>
        <taxon>Euplotidae</taxon>
        <taxon>Moneuplotes</taxon>
    </lineage>
</organism>
<protein>
    <submittedName>
        <fullName evidence="1">Uncharacterized protein</fullName>
    </submittedName>
</protein>
<comment type="caution">
    <text evidence="1">The sequence shown here is derived from an EMBL/GenBank/DDBJ whole genome shotgun (WGS) entry which is preliminary data.</text>
</comment>
<dbReference type="EMBL" id="CAMPGE010017016">
    <property type="protein sequence ID" value="CAI2375527.1"/>
    <property type="molecule type" value="Genomic_DNA"/>
</dbReference>
<reference evidence="1" key="1">
    <citation type="submission" date="2023-07" db="EMBL/GenBank/DDBJ databases">
        <authorList>
            <consortium name="AG Swart"/>
            <person name="Singh M."/>
            <person name="Singh A."/>
            <person name="Seah K."/>
            <person name="Emmerich C."/>
        </authorList>
    </citation>
    <scope>NUCLEOTIDE SEQUENCE</scope>
    <source>
        <strain evidence="1">DP1</strain>
    </source>
</reference>